<dbReference type="InterPro" id="IPR027417">
    <property type="entry name" value="P-loop_NTPase"/>
</dbReference>
<sequence length="230" mass="25766">MIYKQEKLTPKERRAQEAFEKTLSHIQRKTKNPIIVAFIGLVGSGKSSVAKELAKHIGAVVIEGDAIRVELRKQSECYERARLIAENVALRAIERGANVVLDSDFIDANKRASIRKKAQQRRARLVFVRTHCDIDVMVGHTLSANYKDTTDDFFGGASSSWGGSAQSKGAAVKVREMYRRTPQHYQWINKDGGAWKLKKLPFQVLAMIDTTDTALWKKQVAQLAKKLGVA</sequence>
<reference evidence="1 2" key="1">
    <citation type="journal article" date="2016" name="Nat. Commun.">
        <title>Thousands of microbial genomes shed light on interconnected biogeochemical processes in an aquifer system.</title>
        <authorList>
            <person name="Anantharaman K."/>
            <person name="Brown C.T."/>
            <person name="Hug L.A."/>
            <person name="Sharon I."/>
            <person name="Castelle C.J."/>
            <person name="Probst A.J."/>
            <person name="Thomas B.C."/>
            <person name="Singh A."/>
            <person name="Wilkins M.J."/>
            <person name="Karaoz U."/>
            <person name="Brodie E.L."/>
            <person name="Williams K.H."/>
            <person name="Hubbard S.S."/>
            <person name="Banfield J.F."/>
        </authorList>
    </citation>
    <scope>NUCLEOTIDE SEQUENCE [LARGE SCALE GENOMIC DNA]</scope>
</reference>
<dbReference type="STRING" id="1798338.A3J56_01925"/>
<dbReference type="EMBL" id="MFHQ01000037">
    <property type="protein sequence ID" value="OGF73698.1"/>
    <property type="molecule type" value="Genomic_DNA"/>
</dbReference>
<dbReference type="InterPro" id="IPR052732">
    <property type="entry name" value="Cell-binding_unc_protein"/>
</dbReference>
<protein>
    <recommendedName>
        <fullName evidence="3">UDP-N-acetylglucosamine kinase</fullName>
    </recommendedName>
</protein>
<proteinExistence type="predicted"/>
<name>A0A1F5WDD7_9BACT</name>
<evidence type="ECO:0000313" key="1">
    <source>
        <dbReference type="EMBL" id="OGF73698.1"/>
    </source>
</evidence>
<dbReference type="Proteomes" id="UP000178406">
    <property type="component" value="Unassembled WGS sequence"/>
</dbReference>
<dbReference type="SUPFAM" id="SSF52540">
    <property type="entry name" value="P-loop containing nucleoside triphosphate hydrolases"/>
    <property type="match status" value="1"/>
</dbReference>
<dbReference type="PANTHER" id="PTHR43883">
    <property type="entry name" value="SLR0207 PROTEIN"/>
    <property type="match status" value="1"/>
</dbReference>
<accession>A0A1F5WDD7</accession>
<comment type="caution">
    <text evidence="1">The sequence shown here is derived from an EMBL/GenBank/DDBJ whole genome shotgun (WGS) entry which is preliminary data.</text>
</comment>
<gene>
    <name evidence="1" type="ORF">A3J56_01925</name>
</gene>
<evidence type="ECO:0008006" key="3">
    <source>
        <dbReference type="Google" id="ProtNLM"/>
    </source>
</evidence>
<dbReference type="AlphaFoldDB" id="A0A1F5WDD7"/>
<evidence type="ECO:0000313" key="2">
    <source>
        <dbReference type="Proteomes" id="UP000178406"/>
    </source>
</evidence>
<dbReference type="Gene3D" id="3.40.50.300">
    <property type="entry name" value="P-loop containing nucleotide triphosphate hydrolases"/>
    <property type="match status" value="1"/>
</dbReference>
<organism evidence="1 2">
    <name type="scientific">Candidatus Giovannonibacteria bacterium RIFCSPHIGHO2_02_FULL_46_20</name>
    <dbReference type="NCBI Taxonomy" id="1798338"/>
    <lineage>
        <taxon>Bacteria</taxon>
        <taxon>Candidatus Giovannoniibacteriota</taxon>
    </lineage>
</organism>
<dbReference type="PANTHER" id="PTHR43883:SF1">
    <property type="entry name" value="GLUCONOKINASE"/>
    <property type="match status" value="1"/>
</dbReference>
<dbReference type="Pfam" id="PF13671">
    <property type="entry name" value="AAA_33"/>
    <property type="match status" value="1"/>
</dbReference>